<dbReference type="InterPro" id="IPR015894">
    <property type="entry name" value="Guanylate-bd_N"/>
</dbReference>
<dbReference type="Gene3D" id="1.20.1000.10">
    <property type="entry name" value="Guanylate-binding protein, C-terminal domain"/>
    <property type="match status" value="1"/>
</dbReference>
<dbReference type="FunFam" id="3.40.50.300:FF:002830">
    <property type="entry name" value="Guanylate-binding protein 2"/>
    <property type="match status" value="1"/>
</dbReference>
<proteinExistence type="inferred from homology"/>
<dbReference type="PANTHER" id="PTHR10751">
    <property type="entry name" value="GUANYLATE BINDING PROTEIN"/>
    <property type="match status" value="1"/>
</dbReference>
<evidence type="ECO:0000313" key="6">
    <source>
        <dbReference type="Ensembl" id="ENSLLEP00000040885.1"/>
    </source>
</evidence>
<protein>
    <recommendedName>
        <fullName evidence="5">GB1/RHD3-type G domain-containing protein</fullName>
    </recommendedName>
</protein>
<dbReference type="GO" id="GO:0003924">
    <property type="term" value="F:GTPase activity"/>
    <property type="evidence" value="ECO:0007669"/>
    <property type="project" value="InterPro"/>
</dbReference>
<reference evidence="6" key="1">
    <citation type="submission" date="2025-08" db="UniProtKB">
        <authorList>
            <consortium name="Ensembl"/>
        </authorList>
    </citation>
    <scope>IDENTIFICATION</scope>
</reference>
<dbReference type="Proteomes" id="UP000694569">
    <property type="component" value="Unplaced"/>
</dbReference>
<dbReference type="SUPFAM" id="SSF52540">
    <property type="entry name" value="P-loop containing nucleoside triphosphate hydrolases"/>
    <property type="match status" value="1"/>
</dbReference>
<keyword evidence="3" id="KW-0342">GTP-binding</keyword>
<feature type="domain" description="GB1/RHD3-type G" evidence="5">
    <location>
        <begin position="30"/>
        <end position="270"/>
    </location>
</feature>
<dbReference type="OrthoDB" id="2135133at2759"/>
<evidence type="ECO:0000259" key="5">
    <source>
        <dbReference type="PROSITE" id="PS51715"/>
    </source>
</evidence>
<keyword evidence="7" id="KW-1185">Reference proteome</keyword>
<dbReference type="Ensembl" id="ENSLLET00000042540.1">
    <property type="protein sequence ID" value="ENSLLEP00000040885.1"/>
    <property type="gene ID" value="ENSLLEG00000026028.1"/>
</dbReference>
<evidence type="ECO:0000256" key="4">
    <source>
        <dbReference type="PROSITE-ProRule" id="PRU01052"/>
    </source>
</evidence>
<dbReference type="AlphaFoldDB" id="A0A8C5WIP4"/>
<comment type="similarity">
    <text evidence="4">Belongs to the TRAFAC class dynamin-like GTPase superfamily. GB1/RHD3 GTPase family.</text>
</comment>
<dbReference type="GeneTree" id="ENSGT00940000154265"/>
<dbReference type="InterPro" id="IPR027417">
    <property type="entry name" value="P-loop_NTPase"/>
</dbReference>
<accession>A0A8C5WIP4</accession>
<dbReference type="SUPFAM" id="SSF48340">
    <property type="entry name" value="Interferon-induced guanylate-binding protein 1 (GBP1), C-terminal domain"/>
    <property type="match status" value="1"/>
</dbReference>
<dbReference type="InterPro" id="IPR030386">
    <property type="entry name" value="G_GB1_RHD3_dom"/>
</dbReference>
<dbReference type="InterPro" id="IPR036543">
    <property type="entry name" value="Guanylate-bd_C_sf"/>
</dbReference>
<evidence type="ECO:0000313" key="7">
    <source>
        <dbReference type="Proteomes" id="UP000694569"/>
    </source>
</evidence>
<dbReference type="Pfam" id="PF02263">
    <property type="entry name" value="GBP"/>
    <property type="match status" value="1"/>
</dbReference>
<evidence type="ECO:0000256" key="3">
    <source>
        <dbReference type="ARBA" id="ARBA00023134"/>
    </source>
</evidence>
<dbReference type="CDD" id="cd01851">
    <property type="entry name" value="GBP"/>
    <property type="match status" value="1"/>
</dbReference>
<dbReference type="GO" id="GO:0005525">
    <property type="term" value="F:GTP binding"/>
    <property type="evidence" value="ECO:0007669"/>
    <property type="project" value="UniProtKB-KW"/>
</dbReference>
<dbReference type="Pfam" id="PF02841">
    <property type="entry name" value="GBP_C"/>
    <property type="match status" value="1"/>
</dbReference>
<dbReference type="Gene3D" id="3.40.50.300">
    <property type="entry name" value="P-loop containing nucleotide triphosphate hydrolases"/>
    <property type="match status" value="1"/>
</dbReference>
<keyword evidence="2" id="KW-0378">Hydrolase</keyword>
<name>A0A8C5WIP4_9ANUR</name>
<reference evidence="6" key="2">
    <citation type="submission" date="2025-09" db="UniProtKB">
        <authorList>
            <consortium name="Ensembl"/>
        </authorList>
    </citation>
    <scope>IDENTIFICATION</scope>
</reference>
<keyword evidence="1" id="KW-0547">Nucleotide-binding</keyword>
<evidence type="ECO:0000256" key="2">
    <source>
        <dbReference type="ARBA" id="ARBA00022801"/>
    </source>
</evidence>
<evidence type="ECO:0000256" key="1">
    <source>
        <dbReference type="ARBA" id="ARBA00022741"/>
    </source>
</evidence>
<organism evidence="6 7">
    <name type="scientific">Leptobrachium leishanense</name>
    <name type="common">Leishan spiny toad</name>
    <dbReference type="NCBI Taxonomy" id="445787"/>
    <lineage>
        <taxon>Eukaryota</taxon>
        <taxon>Metazoa</taxon>
        <taxon>Chordata</taxon>
        <taxon>Craniata</taxon>
        <taxon>Vertebrata</taxon>
        <taxon>Euteleostomi</taxon>
        <taxon>Amphibia</taxon>
        <taxon>Batrachia</taxon>
        <taxon>Anura</taxon>
        <taxon>Pelobatoidea</taxon>
        <taxon>Megophryidae</taxon>
        <taxon>Leptobrachium</taxon>
    </lineage>
</organism>
<dbReference type="PROSITE" id="PS51715">
    <property type="entry name" value="G_GB1_RHD3"/>
    <property type="match status" value="1"/>
</dbReference>
<sequence length="449" mass="51358">MEAPICLIQSTKDGKLKVNAGAVEILSQITQPVTVVSIVGACRTGKSFLMNRLAGQQKGFDLGHTVQTKTKGIWMWCRPHPVKKDHVLVLLDTEGLGDVEQCNSEQDTWIFSLAALLSDVLVYNSSWTINQDAINKLHFIKDITEFIKVKAKDNNDPETCVSNHFPEFIWALRDFVLKLEIDGKAVTQDDYLEHALKPQLPETTKRIKKTNKYKNKLSACFKIRKCFTFEHPTCEKSVLQRLEDVHDDELTPSFIAKSKEFCDYIFRKDPIKYKGGLQPINGKRFGLMTVKYTESISSSNFICMENVIMNVSKTQNKTAVQEATKYYEDKMKGRIIFPTKSTEDFMTVSEKCEKEALQIFIDKSFQDEKQKFQEEFAKNVKQIKDEFSEQNIAASRRLCEETITALSGDLDKNLNDGSYVVPGGYQKYQEIIEEIKEKYNKIPNKGVQV</sequence>
<dbReference type="InterPro" id="IPR003191">
    <property type="entry name" value="Guanylate-bd/ATL_C"/>
</dbReference>